<dbReference type="InterPro" id="IPR027897">
    <property type="entry name" value="DUF4559"/>
</dbReference>
<organism evidence="2 3">
    <name type="scientific">Sinanodonta woodiana</name>
    <name type="common">Chinese pond mussel</name>
    <name type="synonym">Anodonta woodiana</name>
    <dbReference type="NCBI Taxonomy" id="1069815"/>
    <lineage>
        <taxon>Eukaryota</taxon>
        <taxon>Metazoa</taxon>
        <taxon>Spiralia</taxon>
        <taxon>Lophotrochozoa</taxon>
        <taxon>Mollusca</taxon>
        <taxon>Bivalvia</taxon>
        <taxon>Autobranchia</taxon>
        <taxon>Heteroconchia</taxon>
        <taxon>Palaeoheterodonta</taxon>
        <taxon>Unionida</taxon>
        <taxon>Unionoidea</taxon>
        <taxon>Unionidae</taxon>
        <taxon>Unioninae</taxon>
        <taxon>Sinanodonta</taxon>
    </lineage>
</organism>
<protein>
    <recommendedName>
        <fullName evidence="1">CARD domain-containing protein</fullName>
    </recommendedName>
</protein>
<dbReference type="EMBL" id="JBJQND010000018">
    <property type="protein sequence ID" value="KAL3836868.1"/>
    <property type="molecule type" value="Genomic_DNA"/>
</dbReference>
<dbReference type="SMART" id="SM00248">
    <property type="entry name" value="ANK"/>
    <property type="match status" value="12"/>
</dbReference>
<dbReference type="Pfam" id="PF15112">
    <property type="entry name" value="DUF4559"/>
    <property type="match status" value="1"/>
</dbReference>
<dbReference type="Pfam" id="PF20720">
    <property type="entry name" value="nSTAND3"/>
    <property type="match status" value="1"/>
</dbReference>
<evidence type="ECO:0000313" key="2">
    <source>
        <dbReference type="EMBL" id="KAL3836868.1"/>
    </source>
</evidence>
<reference evidence="2 3" key="1">
    <citation type="submission" date="2024-11" db="EMBL/GenBank/DDBJ databases">
        <title>Chromosome-level genome assembly of the freshwater bivalve Anodonta woodiana.</title>
        <authorList>
            <person name="Chen X."/>
        </authorList>
    </citation>
    <scope>NUCLEOTIDE SEQUENCE [LARGE SCALE GENOMIC DNA]</scope>
    <source>
        <strain evidence="2">MN2024</strain>
        <tissue evidence="2">Gills</tissue>
    </source>
</reference>
<dbReference type="Gene3D" id="1.10.533.10">
    <property type="entry name" value="Death Domain, Fas"/>
    <property type="match status" value="1"/>
</dbReference>
<proteinExistence type="predicted"/>
<evidence type="ECO:0000313" key="3">
    <source>
        <dbReference type="Proteomes" id="UP001634394"/>
    </source>
</evidence>
<dbReference type="CDD" id="cd01671">
    <property type="entry name" value="CARD"/>
    <property type="match status" value="1"/>
</dbReference>
<dbReference type="PROSITE" id="PS50209">
    <property type="entry name" value="CARD"/>
    <property type="match status" value="1"/>
</dbReference>
<dbReference type="SUPFAM" id="SSF52540">
    <property type="entry name" value="P-loop containing nucleoside triphosphate hydrolases"/>
    <property type="match status" value="1"/>
</dbReference>
<dbReference type="SUPFAM" id="SSF47986">
    <property type="entry name" value="DEATH domain"/>
    <property type="match status" value="1"/>
</dbReference>
<dbReference type="InterPro" id="IPR001315">
    <property type="entry name" value="CARD"/>
</dbReference>
<dbReference type="InterPro" id="IPR002110">
    <property type="entry name" value="Ankyrin_rpt"/>
</dbReference>
<dbReference type="InterPro" id="IPR049050">
    <property type="entry name" value="nSTAND3"/>
</dbReference>
<dbReference type="InterPro" id="IPR027417">
    <property type="entry name" value="P-loop_NTPase"/>
</dbReference>
<feature type="domain" description="CARD" evidence="1">
    <location>
        <begin position="365"/>
        <end position="455"/>
    </location>
</feature>
<comment type="caution">
    <text evidence="2">The sequence shown here is derived from an EMBL/GenBank/DDBJ whole genome shotgun (WGS) entry which is preliminary data.</text>
</comment>
<dbReference type="PANTHER" id="PTHR35083">
    <property type="entry name" value="RGD1565685 PROTEIN"/>
    <property type="match status" value="1"/>
</dbReference>
<keyword evidence="3" id="KW-1185">Reference proteome</keyword>
<name>A0ABD3TL64_SINWO</name>
<accession>A0ABD3TL64</accession>
<dbReference type="Gene3D" id="1.25.40.20">
    <property type="entry name" value="Ankyrin repeat-containing domain"/>
    <property type="match status" value="4"/>
</dbReference>
<dbReference type="InterPro" id="IPR011029">
    <property type="entry name" value="DEATH-like_dom_sf"/>
</dbReference>
<evidence type="ECO:0000259" key="1">
    <source>
        <dbReference type="PROSITE" id="PS50209"/>
    </source>
</evidence>
<dbReference type="Proteomes" id="UP001634394">
    <property type="component" value="Unassembled WGS sequence"/>
</dbReference>
<dbReference type="SUPFAM" id="SSF48403">
    <property type="entry name" value="Ankyrin repeat"/>
    <property type="match status" value="5"/>
</dbReference>
<dbReference type="PANTHER" id="PTHR35083:SF1">
    <property type="entry name" value="RGD1565685 PROTEIN"/>
    <property type="match status" value="1"/>
</dbReference>
<gene>
    <name evidence="2" type="ORF">ACJMK2_022278</name>
</gene>
<sequence>MAALDEVKDQKYTNWLSVNLALDYMKSGLHTFIKREFDCLHQSLVQKIYGGTTVILPPCTMCHASRVKRDENGVWAFKKRCRSDCGIWLEELLAHHANPKSEEIYWNNSIVPSWPFQPWECAKVYMPRGQQFSNSGPAECDTQSLLMLLDKCTHFHPKLSPKGLSLTKTISAVRNKIMHDGEMKISDADRMNVIQQIIQLLEDPVHLKSLDDCKTAVSNIHKIDNDSMDTYLEITALRAVVNEFRLELGIQEKTALDTVDTLKVEYKQLREHVRKRFEDVVIKTLPIQEDAQSAKSQINTLEQQEKKHQNMFTTVISHEGNLSTDVEGLDTESQECKPGILTLRGNNADRKRKAVDKGISESGIPEKLHRSILNRCLPELVRNLDFKSVSMYIQQKEILDDVIMEDIMDDGAPPSDKKRRLIQLIKQRNQDTYEKFKECLVLAKQGDLKDMLEEEEERVAMDKGIASPNRRPESKELKQLKSQIENKLGTIKTLGYIPTTQAAEAEKLLEKNGSIVIKGNPGEGKTTIALHLIDNEMYRDRRVVVNSPGDWKTVDTDWVDIVVLEDIFGKYDLDPSCLQEWMVYLPTIQEHIDAGKLQVIITTRTDILVKAYPKFGSLKLFSDHLSLTLSSQNLNQLEKMSILNRELERNKKNMKEDEKEKCIANFSGLIGFPQSCLLFAADSKLFKRGPEFFRSPNEFFFENIFNLEVEIFISLAFLFCYGKIYEEHLSPETGIKSSSDLFMELASHLRISKEKADIALLRDAYENFDGMYIEKSISDEIVEGVSVKRSCIWFSHATVCEAVGQVLAKRSLEMVVKHGDPEYLYQRTYTAEAKDKTSENVFLPVSMYPLMAERLVHDVVEKTLVQSVVKHSVLKQNQFLMKLKDVLHKGNRIKDFFMANIYSNRKSRDYLFWQSRFFFQDLSKGECLTFLQYVLQSDDGTVKSVYNHFMEFFVCSHNKNNSDCWQCNEKQNVLQLALYYHYFELADKLITMNACYTHVSLCNAARHRDLSRVQTILEDLKRSQVFDPDCTEAKKALCRAYLSGSQDVVEILLQEGITLDSIHLVHVVQHGDISVLKKVVEHLKLHNKWHQLWSYDSKSGHFFDPDRSSSQNASILFVPDRLPGPTALYIVYCNEKLDMADYLLQNEAKVSMDIFAAVVQHSSKKAVVRLIQDLKVTCIWDPHCDVASQALVQAYVAQKFDVYDMLVQEGVLMTMKNLDCVVGTFKISLNAVKKAVQHLKDTNNWDSKCDDASNALETAYMSHNYDVCDLLIKEGVSVTMKHVPHVVLRSLDYVKTVVKQLKDTDSWDPKCYDASQALAKAYWEEKYDVCDLLIHEGVSLTMKNLLHVVMKSKVSLEVIKKVVQHLKDTNNWDPKCDDASEALDFAYRSHNYDVCDLLIQEGVSITMKHVPHVVLRSLDSVKTVVKQLKDTDSWDPKCDDASQALAKAYRKEKYDVYDLLIQEGVPLTMKILQHVVMGVTGSVETVKKVVQHLKDTNNWYSNCKEASVALDLAFMSDYYDVCDLLIKEGVSITMKHVPHVVSRSLDYLKTVVKQLKDTASWDPKCDDATKALAKAFGSKKYDVCDLLIQEGVSLTMKTLQNIVVRFDIRLETVKKAVQHLKDTNNWDPKCRVASKTLEEMFRGDMFGACNLLIQEGVSLTMKNLLHIVGRLEISSKMVSIESVKKLVQHLKDTTNWDPNCKCVSETLEEAYREKNYDVCDLLIEEGVSITMKCIPHVIQRSLDYVKTVVNQLKDADIWDPMHDDATNALAKAFGKKKYDVCELLIQEGVTLTNKNLSHVVAGFKVSVEAVKKVVQHLKDTYNWDPKCNDASKALEDAYGEQKYDVCTLLIQEGVSLTMKNISGVVSRVSLKHVKEAIQHFGKYFIHNLLVLERVSFGINMVGTFQVPLKTVKKAIEHLKENENWDAKSDEASEALANAYSAKMYDVCDMLLEETVSLTMKHFPGVVAGFKVSYKAVIKAMEQLKATDMWDPKCEYASRALANAYSKEKYDVCDLLIQEGVSLTMQTFNGVVEGFQVSLEAVKKALQHLKDIDNWVPSCEHASKALENAYVVQKYDVCDLLIQEGVSLSMKNIPGVVYSASAKYVNKVIQRMNKYDMFDLLVLKRVSLTLKNLPYVVERSRVSLKAVSKVIHHLKETKKWDPKSHYASIALTNASSAHIYDVCDLLAKEGVLPNNEESSANGAGNSFIIGSS</sequence>
<dbReference type="InterPro" id="IPR036770">
    <property type="entry name" value="Ankyrin_rpt-contain_sf"/>
</dbReference>